<reference evidence="2 3" key="1">
    <citation type="submission" date="2024-01" db="EMBL/GenBank/DDBJ databases">
        <title>Genome assemblies of Stephania.</title>
        <authorList>
            <person name="Yang L."/>
        </authorList>
    </citation>
    <scope>NUCLEOTIDE SEQUENCE [LARGE SCALE GENOMIC DNA]</scope>
    <source>
        <strain evidence="2">JXDWG</strain>
        <tissue evidence="2">Leaf</tissue>
    </source>
</reference>
<evidence type="ECO:0000256" key="1">
    <source>
        <dbReference type="SAM" id="MobiDB-lite"/>
    </source>
</evidence>
<keyword evidence="3" id="KW-1185">Reference proteome</keyword>
<evidence type="ECO:0000313" key="3">
    <source>
        <dbReference type="Proteomes" id="UP001419268"/>
    </source>
</evidence>
<dbReference type="Proteomes" id="UP001419268">
    <property type="component" value="Unassembled WGS sequence"/>
</dbReference>
<dbReference type="EMBL" id="JBBNAG010000009">
    <property type="protein sequence ID" value="KAK9105634.1"/>
    <property type="molecule type" value="Genomic_DNA"/>
</dbReference>
<evidence type="ECO:0000313" key="2">
    <source>
        <dbReference type="EMBL" id="KAK9105634.1"/>
    </source>
</evidence>
<feature type="region of interest" description="Disordered" evidence="1">
    <location>
        <begin position="64"/>
        <end position="177"/>
    </location>
</feature>
<protein>
    <submittedName>
        <fullName evidence="2">Uncharacterized protein</fullName>
    </submittedName>
</protein>
<accession>A0AAP0F688</accession>
<dbReference type="AlphaFoldDB" id="A0AAP0F688"/>
<proteinExistence type="predicted"/>
<feature type="compositionally biased region" description="Low complexity" evidence="1">
    <location>
        <begin position="64"/>
        <end position="83"/>
    </location>
</feature>
<comment type="caution">
    <text evidence="2">The sequence shown here is derived from an EMBL/GenBank/DDBJ whole genome shotgun (WGS) entry which is preliminary data.</text>
</comment>
<sequence length="177" mass="19579">MAMPSLHSTFFSAQGKERLCDINKNQFIYEGMNEEGFGPSNILCQEKESFVQIRKQLSINLQRAAARGGEQQRQQPSRGAIRAGGRRAKSGARGDSRRQRRSRRREASNATQGGAMRRSDQRPACLKSATTERRPRVKVATTGGIRTTKADGRRTLLAPDGEMDAEAVADETKQDGK</sequence>
<name>A0AAP0F688_9MAGN</name>
<gene>
    <name evidence="2" type="ORF">Scep_022478</name>
</gene>
<organism evidence="2 3">
    <name type="scientific">Stephania cephalantha</name>
    <dbReference type="NCBI Taxonomy" id="152367"/>
    <lineage>
        <taxon>Eukaryota</taxon>
        <taxon>Viridiplantae</taxon>
        <taxon>Streptophyta</taxon>
        <taxon>Embryophyta</taxon>
        <taxon>Tracheophyta</taxon>
        <taxon>Spermatophyta</taxon>
        <taxon>Magnoliopsida</taxon>
        <taxon>Ranunculales</taxon>
        <taxon>Menispermaceae</taxon>
        <taxon>Menispermoideae</taxon>
        <taxon>Cissampelideae</taxon>
        <taxon>Stephania</taxon>
    </lineage>
</organism>